<dbReference type="PANTHER" id="PTHR11640:SF155">
    <property type="entry name" value="IG-LIKE DOMAIN-CONTAINING PROTEIN"/>
    <property type="match status" value="1"/>
</dbReference>
<evidence type="ECO:0000259" key="7">
    <source>
        <dbReference type="PROSITE" id="PS50835"/>
    </source>
</evidence>
<evidence type="ECO:0000256" key="5">
    <source>
        <dbReference type="ARBA" id="ARBA00023319"/>
    </source>
</evidence>
<accession>A0A6J8CYI5</accession>
<dbReference type="GO" id="GO:0005886">
    <property type="term" value="C:plasma membrane"/>
    <property type="evidence" value="ECO:0007669"/>
    <property type="project" value="TreeGrafter"/>
</dbReference>
<evidence type="ECO:0000256" key="3">
    <source>
        <dbReference type="ARBA" id="ARBA00023157"/>
    </source>
</evidence>
<keyword evidence="6" id="KW-0732">Signal</keyword>
<name>A0A6J8CYI5_MYTCO</name>
<dbReference type="AlphaFoldDB" id="A0A6J8CYI5"/>
<dbReference type="InterPro" id="IPR036179">
    <property type="entry name" value="Ig-like_dom_sf"/>
</dbReference>
<dbReference type="GO" id="GO:0050839">
    <property type="term" value="F:cell adhesion molecule binding"/>
    <property type="evidence" value="ECO:0007669"/>
    <property type="project" value="TreeGrafter"/>
</dbReference>
<keyword evidence="5" id="KW-0393">Immunoglobulin domain</keyword>
<evidence type="ECO:0000256" key="2">
    <source>
        <dbReference type="ARBA" id="ARBA00023136"/>
    </source>
</evidence>
<dbReference type="GO" id="GO:0098609">
    <property type="term" value="P:cell-cell adhesion"/>
    <property type="evidence" value="ECO:0007669"/>
    <property type="project" value="TreeGrafter"/>
</dbReference>
<dbReference type="InterPro" id="IPR036116">
    <property type="entry name" value="FN3_sf"/>
</dbReference>
<dbReference type="InterPro" id="IPR013783">
    <property type="entry name" value="Ig-like_fold"/>
</dbReference>
<dbReference type="InterPro" id="IPR007110">
    <property type="entry name" value="Ig-like_dom"/>
</dbReference>
<dbReference type="PROSITE" id="PS50835">
    <property type="entry name" value="IG_LIKE"/>
    <property type="match status" value="1"/>
</dbReference>
<evidence type="ECO:0000313" key="9">
    <source>
        <dbReference type="Proteomes" id="UP000507470"/>
    </source>
</evidence>
<comment type="subcellular location">
    <subcellularLocation>
        <location evidence="1">Membrane</location>
        <topology evidence="1">Single-pass type I membrane protein</topology>
    </subcellularLocation>
</comment>
<keyword evidence="3" id="KW-1015">Disulfide bond</keyword>
<keyword evidence="9" id="KW-1185">Reference proteome</keyword>
<dbReference type="Proteomes" id="UP000507470">
    <property type="component" value="Unassembled WGS sequence"/>
</dbReference>
<dbReference type="InterPro" id="IPR051275">
    <property type="entry name" value="Cell_adhesion_signaling"/>
</dbReference>
<feature type="chain" id="PRO_5026922176" description="Ig-like domain-containing protein" evidence="6">
    <location>
        <begin position="23"/>
        <end position="520"/>
    </location>
</feature>
<proteinExistence type="predicted"/>
<dbReference type="EMBL" id="CACVKT020006438">
    <property type="protein sequence ID" value="CAC5401518.1"/>
    <property type="molecule type" value="Genomic_DNA"/>
</dbReference>
<feature type="signal peptide" evidence="6">
    <location>
        <begin position="1"/>
        <end position="22"/>
    </location>
</feature>
<evidence type="ECO:0000313" key="8">
    <source>
        <dbReference type="EMBL" id="CAC5401518.1"/>
    </source>
</evidence>
<reference evidence="8 9" key="1">
    <citation type="submission" date="2020-06" db="EMBL/GenBank/DDBJ databases">
        <authorList>
            <person name="Li R."/>
            <person name="Bekaert M."/>
        </authorList>
    </citation>
    <scope>NUCLEOTIDE SEQUENCE [LARGE SCALE GENOMIC DNA]</scope>
    <source>
        <strain evidence="9">wild</strain>
    </source>
</reference>
<sequence length="520" mass="58960">MELIQIFLIVSVRLSCVILATGKPDPTDVQIDIVDNTAKISWMIPFNQGVIYSRIYLNNSKEGDMYLDSGKKHKDIPFPVSSFEIANLKMCSEYYVSIQSMSRSGLSEFITQKFWMTNTTFTAAIDGNVTLSWRTSLTDFFVVMEPTGIPIYVVHGESIISNIVGTKFKYDVMTLDVSTINIIVMSVMKTDAGLYQSIEDGYRDMEANGCCVLVVTTKPMTPVLTIDHEHPFVNNNITFTCNSTVQRWPGYIHSKLSFQYFGNPRGYINNNTLILNKLTKSDKGMNISCQATDDLGKVSNMSESIILDPYYGPDKVVLKPEYTAINVTEGTILGPIHCTADCNPVCIFNWKFSRTRHFGLVNSYQTLTIADIKKNQTGIYRCCVVHPYNTQIMNCINLVVNVQYSPKIIELSLRDKNETYEWSNATIYSFIEDVNLKIKLSIESNPDPQLVLSSSLMKFPPLRYTKRGIEFLSELPSLTCEDSGNFTIQAFNGIKYGDTRTVNLMIYCKYNDRRIYQDIL</sequence>
<keyword evidence="2" id="KW-0472">Membrane</keyword>
<keyword evidence="4" id="KW-0325">Glycoprotein</keyword>
<protein>
    <recommendedName>
        <fullName evidence="7">Ig-like domain-containing protein</fullName>
    </recommendedName>
</protein>
<feature type="domain" description="Ig-like" evidence="7">
    <location>
        <begin position="320"/>
        <end position="394"/>
    </location>
</feature>
<dbReference type="SUPFAM" id="SSF49265">
    <property type="entry name" value="Fibronectin type III"/>
    <property type="match status" value="1"/>
</dbReference>
<organism evidence="8 9">
    <name type="scientific">Mytilus coruscus</name>
    <name type="common">Sea mussel</name>
    <dbReference type="NCBI Taxonomy" id="42192"/>
    <lineage>
        <taxon>Eukaryota</taxon>
        <taxon>Metazoa</taxon>
        <taxon>Spiralia</taxon>
        <taxon>Lophotrochozoa</taxon>
        <taxon>Mollusca</taxon>
        <taxon>Bivalvia</taxon>
        <taxon>Autobranchia</taxon>
        <taxon>Pteriomorphia</taxon>
        <taxon>Mytilida</taxon>
        <taxon>Mytiloidea</taxon>
        <taxon>Mytilidae</taxon>
        <taxon>Mytilinae</taxon>
        <taxon>Mytilus</taxon>
    </lineage>
</organism>
<dbReference type="SUPFAM" id="SSF48726">
    <property type="entry name" value="Immunoglobulin"/>
    <property type="match status" value="1"/>
</dbReference>
<gene>
    <name evidence="8" type="ORF">MCOR_35595</name>
</gene>
<dbReference type="PANTHER" id="PTHR11640">
    <property type="entry name" value="NEPHRIN"/>
    <property type="match status" value="1"/>
</dbReference>
<dbReference type="Gene3D" id="2.60.40.10">
    <property type="entry name" value="Immunoglobulins"/>
    <property type="match status" value="3"/>
</dbReference>
<dbReference type="GO" id="GO:0005911">
    <property type="term" value="C:cell-cell junction"/>
    <property type="evidence" value="ECO:0007669"/>
    <property type="project" value="TreeGrafter"/>
</dbReference>
<evidence type="ECO:0000256" key="4">
    <source>
        <dbReference type="ARBA" id="ARBA00023180"/>
    </source>
</evidence>
<evidence type="ECO:0000256" key="1">
    <source>
        <dbReference type="ARBA" id="ARBA00004479"/>
    </source>
</evidence>
<dbReference type="OrthoDB" id="6157552at2759"/>
<evidence type="ECO:0000256" key="6">
    <source>
        <dbReference type="SAM" id="SignalP"/>
    </source>
</evidence>